<dbReference type="SUPFAM" id="SSF46689">
    <property type="entry name" value="Homeodomain-like"/>
    <property type="match status" value="1"/>
</dbReference>
<evidence type="ECO:0000313" key="7">
    <source>
        <dbReference type="Proteomes" id="UP001153076"/>
    </source>
</evidence>
<accession>A0A9Q1KPJ9</accession>
<dbReference type="GO" id="GO:0000976">
    <property type="term" value="F:transcription cis-regulatory region binding"/>
    <property type="evidence" value="ECO:0007669"/>
    <property type="project" value="InterPro"/>
</dbReference>
<dbReference type="GO" id="GO:0006355">
    <property type="term" value="P:regulation of DNA-templated transcription"/>
    <property type="evidence" value="ECO:0007669"/>
    <property type="project" value="InterPro"/>
</dbReference>
<dbReference type="InterPro" id="IPR044847">
    <property type="entry name" value="KAN_fam"/>
</dbReference>
<gene>
    <name evidence="6" type="ORF">Cgig2_022049</name>
</gene>
<keyword evidence="4" id="KW-0539">Nucleus</keyword>
<proteinExistence type="predicted"/>
<dbReference type="GO" id="GO:0010158">
    <property type="term" value="P:abaxial cell fate specification"/>
    <property type="evidence" value="ECO:0007669"/>
    <property type="project" value="InterPro"/>
</dbReference>
<feature type="region of interest" description="Disordered" evidence="5">
    <location>
        <begin position="179"/>
        <end position="239"/>
    </location>
</feature>
<feature type="compositionally biased region" description="Polar residues" evidence="5">
    <location>
        <begin position="211"/>
        <end position="227"/>
    </location>
</feature>
<organism evidence="6 7">
    <name type="scientific">Carnegiea gigantea</name>
    <dbReference type="NCBI Taxonomy" id="171969"/>
    <lineage>
        <taxon>Eukaryota</taxon>
        <taxon>Viridiplantae</taxon>
        <taxon>Streptophyta</taxon>
        <taxon>Embryophyta</taxon>
        <taxon>Tracheophyta</taxon>
        <taxon>Spermatophyta</taxon>
        <taxon>Magnoliopsida</taxon>
        <taxon>eudicotyledons</taxon>
        <taxon>Gunneridae</taxon>
        <taxon>Pentapetalae</taxon>
        <taxon>Caryophyllales</taxon>
        <taxon>Cactineae</taxon>
        <taxon>Cactaceae</taxon>
        <taxon>Cactoideae</taxon>
        <taxon>Echinocereeae</taxon>
        <taxon>Carnegiea</taxon>
    </lineage>
</organism>
<name>A0A9Q1KPJ9_9CARY</name>
<feature type="region of interest" description="Disordered" evidence="5">
    <location>
        <begin position="1"/>
        <end position="38"/>
    </location>
</feature>
<dbReference type="EMBL" id="JAKOGI010000030">
    <property type="protein sequence ID" value="KAJ8448421.1"/>
    <property type="molecule type" value="Genomic_DNA"/>
</dbReference>
<evidence type="ECO:0000313" key="6">
    <source>
        <dbReference type="EMBL" id="KAJ8448421.1"/>
    </source>
</evidence>
<dbReference type="GO" id="GO:0005634">
    <property type="term" value="C:nucleus"/>
    <property type="evidence" value="ECO:0007669"/>
    <property type="project" value="UniProtKB-SubCell"/>
</dbReference>
<dbReference type="InterPro" id="IPR009057">
    <property type="entry name" value="Homeodomain-like_sf"/>
</dbReference>
<dbReference type="Proteomes" id="UP001153076">
    <property type="component" value="Unassembled WGS sequence"/>
</dbReference>
<comment type="caution">
    <text evidence="6">The sequence shown here is derived from an EMBL/GenBank/DDBJ whole genome shotgun (WGS) entry which is preliminary data.</text>
</comment>
<dbReference type="PANTHER" id="PTHR31496:SF48">
    <property type="entry name" value="TRANSCRIPTION FACTOR KAN2-RELATED"/>
    <property type="match status" value="1"/>
</dbReference>
<evidence type="ECO:0000256" key="2">
    <source>
        <dbReference type="ARBA" id="ARBA00023015"/>
    </source>
</evidence>
<evidence type="ECO:0000256" key="5">
    <source>
        <dbReference type="SAM" id="MobiDB-lite"/>
    </source>
</evidence>
<keyword evidence="3" id="KW-0804">Transcription</keyword>
<dbReference type="PANTHER" id="PTHR31496">
    <property type="entry name" value="TRANSCRIPTION FACTOR KAN2-RELATED"/>
    <property type="match status" value="1"/>
</dbReference>
<dbReference type="InterPro" id="IPR006447">
    <property type="entry name" value="Myb_dom_plants"/>
</dbReference>
<evidence type="ECO:0008006" key="8">
    <source>
        <dbReference type="Google" id="ProtNLM"/>
    </source>
</evidence>
<dbReference type="NCBIfam" id="TIGR01557">
    <property type="entry name" value="myb_SHAQKYF"/>
    <property type="match status" value="1"/>
</dbReference>
<comment type="subcellular location">
    <subcellularLocation>
        <location evidence="1">Nucleus</location>
    </subcellularLocation>
</comment>
<dbReference type="AlphaFoldDB" id="A0A9Q1KPJ9"/>
<protein>
    <recommendedName>
        <fullName evidence="8">Transcription factor KAN4</fullName>
    </recommendedName>
</protein>
<keyword evidence="7" id="KW-1185">Reference proteome</keyword>
<evidence type="ECO:0000256" key="4">
    <source>
        <dbReference type="ARBA" id="ARBA00023242"/>
    </source>
</evidence>
<dbReference type="OrthoDB" id="551907at2759"/>
<sequence>MELFPAQPDLSLQLQISPPNAAKPASTNPSPVWRRPDPDIAAATATTDLPTFCGWKRGGSDTSKPTLDGAPFELSLSRPATTAATSVPNLFHHHYNHHLYQQLLHHHHQQQASGATPKSVLELMDVKDLTLAHVKSHLQMYRTVKTTDRAAASSDQKQVCEGNGGVVIFCSREAWLHGNKPRDSGGNNMQRQSSLEKEIDKNCLSYERASEGSSSNISGDHQTSPTRPNLDLEFTLGRP</sequence>
<keyword evidence="2" id="KW-0805">Transcription regulation</keyword>
<reference evidence="6" key="1">
    <citation type="submission" date="2022-04" db="EMBL/GenBank/DDBJ databases">
        <title>Carnegiea gigantea Genome sequencing and assembly v2.</title>
        <authorList>
            <person name="Copetti D."/>
            <person name="Sanderson M.J."/>
            <person name="Burquez A."/>
            <person name="Wojciechowski M.F."/>
        </authorList>
    </citation>
    <scope>NUCLEOTIDE SEQUENCE</scope>
    <source>
        <strain evidence="6">SGP5-SGP5p</strain>
        <tissue evidence="6">Aerial part</tissue>
    </source>
</reference>
<evidence type="ECO:0000256" key="1">
    <source>
        <dbReference type="ARBA" id="ARBA00004123"/>
    </source>
</evidence>
<dbReference type="Gene3D" id="1.10.10.60">
    <property type="entry name" value="Homeodomain-like"/>
    <property type="match status" value="1"/>
</dbReference>
<evidence type="ECO:0000256" key="3">
    <source>
        <dbReference type="ARBA" id="ARBA00023163"/>
    </source>
</evidence>